<proteinExistence type="predicted"/>
<dbReference type="RefSeq" id="WP_124196557.1">
    <property type="nucleotide sequence ID" value="NZ_REGA01000015.1"/>
</dbReference>
<reference evidence="2 3" key="1">
    <citation type="submission" date="2018-10" db="EMBL/GenBank/DDBJ databases">
        <title>Natrarchaeobius chitinivorans gen. nov., sp. nov., and Natrarchaeobius haloalkaliphilus sp. nov., alkaliphilic, chitin-utilizing haloarchaea from hypersaline alkaline lakes.</title>
        <authorList>
            <person name="Sorokin D.Y."/>
            <person name="Elcheninov A.G."/>
            <person name="Kostrikina N.A."/>
            <person name="Bale N.J."/>
            <person name="Sinninghe Damste J.S."/>
            <person name="Khijniak T.V."/>
            <person name="Kublanov I.V."/>
            <person name="Toshchakov S.V."/>
        </authorList>
    </citation>
    <scope>NUCLEOTIDE SEQUENCE [LARGE SCALE GENOMIC DNA]</scope>
    <source>
        <strain evidence="2 3">AArcht4T</strain>
    </source>
</reference>
<sequence>MTAYRFRVKLEWDPTSLWRDIVVGEDRTLEEFQAVINESIGLDQDHLWFFGADQDYWQSDVKYQRSQSVTAIGSRSMSGSEGPVLRY</sequence>
<dbReference type="EMBL" id="REGA01000015">
    <property type="protein sequence ID" value="RQG92474.1"/>
    <property type="molecule type" value="Genomic_DNA"/>
</dbReference>
<organism evidence="2 3">
    <name type="scientific">Natrarchaeobius chitinivorans</name>
    <dbReference type="NCBI Taxonomy" id="1679083"/>
    <lineage>
        <taxon>Archaea</taxon>
        <taxon>Methanobacteriati</taxon>
        <taxon>Methanobacteriota</taxon>
        <taxon>Stenosarchaea group</taxon>
        <taxon>Halobacteria</taxon>
        <taxon>Halobacteriales</taxon>
        <taxon>Natrialbaceae</taxon>
        <taxon>Natrarchaeobius</taxon>
    </lineage>
</organism>
<gene>
    <name evidence="2" type="ORF">EA473_15755</name>
</gene>
<accession>A0A3N6LXG0</accession>
<dbReference type="AlphaFoldDB" id="A0A3N6LXG0"/>
<keyword evidence="3" id="KW-1185">Reference proteome</keyword>
<dbReference type="Pfam" id="PF07929">
    <property type="entry name" value="PRiA4_ORF3"/>
    <property type="match status" value="1"/>
</dbReference>
<feature type="domain" description="Plasmid pRiA4b Orf3-like" evidence="1">
    <location>
        <begin position="3"/>
        <end position="64"/>
    </location>
</feature>
<name>A0A3N6LXG0_NATCH</name>
<dbReference type="InterPro" id="IPR024047">
    <property type="entry name" value="MM3350-like_sf"/>
</dbReference>
<evidence type="ECO:0000313" key="3">
    <source>
        <dbReference type="Proteomes" id="UP000282323"/>
    </source>
</evidence>
<dbReference type="OrthoDB" id="225393at2157"/>
<comment type="caution">
    <text evidence="2">The sequence shown here is derived from an EMBL/GenBank/DDBJ whole genome shotgun (WGS) entry which is preliminary data.</text>
</comment>
<protein>
    <recommendedName>
        <fullName evidence="1">Plasmid pRiA4b Orf3-like domain-containing protein</fullName>
    </recommendedName>
</protein>
<dbReference type="InterPro" id="IPR012912">
    <property type="entry name" value="Plasmid_pRiA4b_Orf3-like"/>
</dbReference>
<dbReference type="Proteomes" id="UP000282323">
    <property type="component" value="Unassembled WGS sequence"/>
</dbReference>
<evidence type="ECO:0000259" key="1">
    <source>
        <dbReference type="Pfam" id="PF07929"/>
    </source>
</evidence>
<dbReference type="SUPFAM" id="SSF159941">
    <property type="entry name" value="MM3350-like"/>
    <property type="match status" value="1"/>
</dbReference>
<dbReference type="Gene3D" id="3.10.290.30">
    <property type="entry name" value="MM3350-like"/>
    <property type="match status" value="1"/>
</dbReference>
<evidence type="ECO:0000313" key="2">
    <source>
        <dbReference type="EMBL" id="RQG92474.1"/>
    </source>
</evidence>